<keyword evidence="4" id="KW-1185">Reference proteome</keyword>
<keyword evidence="2" id="KW-0812">Transmembrane</keyword>
<evidence type="ECO:0000256" key="1">
    <source>
        <dbReference type="SAM" id="MobiDB-lite"/>
    </source>
</evidence>
<proteinExistence type="predicted"/>
<evidence type="ECO:0000256" key="2">
    <source>
        <dbReference type="SAM" id="Phobius"/>
    </source>
</evidence>
<organism evidence="3 4">
    <name type="scientific">Streptomyces beihaiensis</name>
    <dbReference type="NCBI Taxonomy" id="2984495"/>
    <lineage>
        <taxon>Bacteria</taxon>
        <taxon>Bacillati</taxon>
        <taxon>Actinomycetota</taxon>
        <taxon>Actinomycetes</taxon>
        <taxon>Kitasatosporales</taxon>
        <taxon>Streptomycetaceae</taxon>
        <taxon>Streptomyces</taxon>
    </lineage>
</organism>
<name>A0ABT3U064_9ACTN</name>
<feature type="region of interest" description="Disordered" evidence="1">
    <location>
        <begin position="207"/>
        <end position="233"/>
    </location>
</feature>
<gene>
    <name evidence="3" type="ORF">OFY01_23705</name>
</gene>
<keyword evidence="2" id="KW-0472">Membrane</keyword>
<dbReference type="EMBL" id="JAPHNL010000280">
    <property type="protein sequence ID" value="MCX3062707.1"/>
    <property type="molecule type" value="Genomic_DNA"/>
</dbReference>
<comment type="caution">
    <text evidence="3">The sequence shown here is derived from an EMBL/GenBank/DDBJ whole genome shotgun (WGS) entry which is preliminary data.</text>
</comment>
<feature type="transmembrane region" description="Helical" evidence="2">
    <location>
        <begin position="34"/>
        <end position="53"/>
    </location>
</feature>
<evidence type="ECO:0000313" key="4">
    <source>
        <dbReference type="Proteomes" id="UP001163064"/>
    </source>
</evidence>
<keyword evidence="2" id="KW-1133">Transmembrane helix</keyword>
<reference evidence="3" key="1">
    <citation type="submission" date="2022-10" db="EMBL/GenBank/DDBJ databases">
        <title>Streptomyces beihaiensis sp. nov., a chitin degrading actinobacterium, isolated from shrimp pond soil.</title>
        <authorList>
            <person name="Xie J."/>
            <person name="Shen N."/>
        </authorList>
    </citation>
    <scope>NUCLEOTIDE SEQUENCE</scope>
    <source>
        <strain evidence="3">GXMU-J5</strain>
    </source>
</reference>
<dbReference type="RefSeq" id="WP_266603118.1">
    <property type="nucleotide sequence ID" value="NZ_JAPHNL010000280.1"/>
</dbReference>
<accession>A0ABT3U064</accession>
<dbReference type="Proteomes" id="UP001163064">
    <property type="component" value="Unassembled WGS sequence"/>
</dbReference>
<feature type="transmembrane region" description="Helical" evidence="2">
    <location>
        <begin position="180"/>
        <end position="200"/>
    </location>
</feature>
<evidence type="ECO:0000313" key="3">
    <source>
        <dbReference type="EMBL" id="MCX3062707.1"/>
    </source>
</evidence>
<protein>
    <submittedName>
        <fullName evidence="3">Lipopolysaccharide biosynthesis protein</fullName>
    </submittedName>
</protein>
<sequence length="233" mass="23867">MTEAAHDRGATAHRTPRARALARARGRVRRLPRWWPLPAGILLGVVAGGSYGFTATPQYTATSYVIAVPADKADPVSALGFAQAYSRVATQIAVLADAQVAAGVPVSTLRSSVRAETSPDAPMVSISAQSASPTRARAMADAVARALATEANHTKDDTHVELLRFTRAVKPTEPSSASPGLTTLVGTCAGGLLGGLALLLRPRREAGQSGGAATVPAPADRTHPAAEPVRGGA</sequence>